<reference evidence="1" key="1">
    <citation type="submission" date="2014-03" db="EMBL/GenBank/DDBJ databases">
        <authorList>
            <person name="Saikia M."/>
            <person name="Chaudhari Y."/>
            <person name="Khan M."/>
            <person name="Devi D."/>
        </authorList>
    </citation>
    <scope>NUCLEOTIDE SEQUENCE</scope>
    <source>
        <strain evidence="1">A7</strain>
        <plasmid evidence="1">pLMA7</plasmid>
    </source>
</reference>
<dbReference type="AlphaFoldDB" id="A0A141AXK0"/>
<organism evidence="1">
    <name type="scientific">Micrococcus sp. A7</name>
    <dbReference type="NCBI Taxonomy" id="376418"/>
    <lineage>
        <taxon>Bacteria</taxon>
        <taxon>Bacillati</taxon>
        <taxon>Actinomycetota</taxon>
        <taxon>Actinomycetes</taxon>
        <taxon>Micrococcales</taxon>
        <taxon>Micrococcaceae</taxon>
        <taxon>Micrococcus</taxon>
    </lineage>
</organism>
<dbReference type="RefSeq" id="WP_123244501.1">
    <property type="nucleotide sequence ID" value="NZ_KJ599675.1"/>
</dbReference>
<accession>A0A141AXK0</accession>
<gene>
    <name evidence="1" type="ORF">pLMA7_p00030</name>
</gene>
<dbReference type="EMBL" id="KJ599675">
    <property type="protein sequence ID" value="AKA20836.1"/>
    <property type="molecule type" value="Genomic_DNA"/>
</dbReference>
<proteinExistence type="predicted"/>
<protein>
    <submittedName>
        <fullName evidence="1">Uncharacterized protein</fullName>
    </submittedName>
</protein>
<keyword evidence="1" id="KW-0614">Plasmid</keyword>
<evidence type="ECO:0000313" key="1">
    <source>
        <dbReference type="EMBL" id="AKA20836.1"/>
    </source>
</evidence>
<name>A0A141AXK0_9MICC</name>
<sequence>MDTDQTTICTSQNVHIGQEVVIVDRIQLGHCISYADGTVTAIDPSRGTYSVAHNGMRGRTVYTLSDQWHGDGGPYCMPAAEVYGG</sequence>
<geneLocation type="plasmid" evidence="1">
    <name>pLMA7</name>
</geneLocation>